<evidence type="ECO:0000313" key="2">
    <source>
        <dbReference type="EMBL" id="NDY96585.1"/>
    </source>
</evidence>
<dbReference type="EMBL" id="JAAGSC010000043">
    <property type="protein sequence ID" value="NDY96585.1"/>
    <property type="molecule type" value="Genomic_DNA"/>
</dbReference>
<dbReference type="RefSeq" id="WP_164211974.1">
    <property type="nucleotide sequence ID" value="NZ_JAAGSC010000043.1"/>
</dbReference>
<evidence type="ECO:0000259" key="1">
    <source>
        <dbReference type="PROSITE" id="PS50914"/>
    </source>
</evidence>
<reference evidence="2 3" key="1">
    <citation type="submission" date="2020-02" db="EMBL/GenBank/DDBJ databases">
        <authorList>
            <person name="Zhang X.-Y."/>
        </authorList>
    </citation>
    <scope>NUCLEOTIDE SEQUENCE [LARGE SCALE GENOMIC DNA]</scope>
    <source>
        <strain evidence="2 3">C33</strain>
    </source>
</reference>
<dbReference type="PROSITE" id="PS50914">
    <property type="entry name" value="BON"/>
    <property type="match status" value="2"/>
</dbReference>
<comment type="caution">
    <text evidence="2">The sequence shown here is derived from an EMBL/GenBank/DDBJ whole genome shotgun (WGS) entry which is preliminary data.</text>
</comment>
<dbReference type="InterPro" id="IPR051686">
    <property type="entry name" value="Lipoprotein_DolP"/>
</dbReference>
<name>A0A845V9J2_9GAMM</name>
<accession>A0A845V9J2</accession>
<dbReference type="Pfam" id="PF04972">
    <property type="entry name" value="BON"/>
    <property type="match status" value="3"/>
</dbReference>
<proteinExistence type="predicted"/>
<gene>
    <name evidence="2" type="ORF">G3I74_12675</name>
</gene>
<dbReference type="PANTHER" id="PTHR34606">
    <property type="entry name" value="BON DOMAIN-CONTAINING PROTEIN"/>
    <property type="match status" value="1"/>
</dbReference>
<sequence length="232" mass="25649">MSDVSSKIKAALEREPEVKSDVDEINVVENDVIRLQGVVTTLGAKRRALRVAMETTEHGLVADGLRLRPQQQRGDDQIAATLDQALRGEVEFQGITIDTADALAEEPDGQCIMYSVDDGVVRLDGVVESLSHRRLAEVLAWWTPGITEVDNRLRVKPAQEENDGELAEALEMVFSKDPALRNHEINALVRDRQVHLGGRVASEAQKQRASADCWCLPGVHEVRNELQVFPTA</sequence>
<dbReference type="AlphaFoldDB" id="A0A845V9J2"/>
<dbReference type="Proteomes" id="UP000484885">
    <property type="component" value="Unassembled WGS sequence"/>
</dbReference>
<keyword evidence="3" id="KW-1185">Reference proteome</keyword>
<protein>
    <submittedName>
        <fullName evidence="2">BON domain-containing protein</fullName>
    </submittedName>
</protein>
<dbReference type="PANTHER" id="PTHR34606:SF15">
    <property type="entry name" value="BON DOMAIN-CONTAINING PROTEIN"/>
    <property type="match status" value="1"/>
</dbReference>
<dbReference type="Gene3D" id="3.30.1340.30">
    <property type="match status" value="2"/>
</dbReference>
<evidence type="ECO:0000313" key="3">
    <source>
        <dbReference type="Proteomes" id="UP000484885"/>
    </source>
</evidence>
<feature type="domain" description="BON" evidence="1">
    <location>
        <begin position="89"/>
        <end position="157"/>
    </location>
</feature>
<organism evidence="2 3">
    <name type="scientific">Wenzhouxiangella limi</name>
    <dbReference type="NCBI Taxonomy" id="2707351"/>
    <lineage>
        <taxon>Bacteria</taxon>
        <taxon>Pseudomonadati</taxon>
        <taxon>Pseudomonadota</taxon>
        <taxon>Gammaproteobacteria</taxon>
        <taxon>Chromatiales</taxon>
        <taxon>Wenzhouxiangellaceae</taxon>
        <taxon>Wenzhouxiangella</taxon>
    </lineage>
</organism>
<feature type="domain" description="BON" evidence="1">
    <location>
        <begin position="162"/>
        <end position="230"/>
    </location>
</feature>
<dbReference type="InterPro" id="IPR007055">
    <property type="entry name" value="BON_dom"/>
</dbReference>